<dbReference type="SUPFAM" id="SSF50447">
    <property type="entry name" value="Translation proteins"/>
    <property type="match status" value="1"/>
</dbReference>
<gene>
    <name evidence="2" type="ORF">A2Z23_01395</name>
</gene>
<dbReference type="InterPro" id="IPR009000">
    <property type="entry name" value="Transl_B-barrel_sf"/>
</dbReference>
<evidence type="ECO:0000313" key="2">
    <source>
        <dbReference type="EMBL" id="OGD86901.1"/>
    </source>
</evidence>
<comment type="caution">
    <text evidence="2">The sequence shown here is derived from an EMBL/GenBank/DDBJ whole genome shotgun (WGS) entry which is preliminary data.</text>
</comment>
<feature type="domain" description="Translation elongation factor EFTu-like" evidence="1">
    <location>
        <begin position="19"/>
        <end position="71"/>
    </location>
</feature>
<name>A0A1F5G4W7_9BACT</name>
<dbReference type="EMBL" id="MFAV01000002">
    <property type="protein sequence ID" value="OGD86901.1"/>
    <property type="molecule type" value="Genomic_DNA"/>
</dbReference>
<reference evidence="2 3" key="1">
    <citation type="journal article" date="2016" name="Nat. Commun.">
        <title>Thousands of microbial genomes shed light on interconnected biogeochemical processes in an aquifer system.</title>
        <authorList>
            <person name="Anantharaman K."/>
            <person name="Brown C.T."/>
            <person name="Hug L.A."/>
            <person name="Sharon I."/>
            <person name="Castelle C.J."/>
            <person name="Probst A.J."/>
            <person name="Thomas B.C."/>
            <person name="Singh A."/>
            <person name="Wilkins M.J."/>
            <person name="Karaoz U."/>
            <person name="Brodie E.L."/>
            <person name="Williams K.H."/>
            <person name="Hubbard S.S."/>
            <person name="Banfield J.F."/>
        </authorList>
    </citation>
    <scope>NUCLEOTIDE SEQUENCE [LARGE SCALE GENOMIC DNA]</scope>
</reference>
<protein>
    <recommendedName>
        <fullName evidence="1">Translation elongation factor EFTu-like domain-containing protein</fullName>
    </recommendedName>
</protein>
<sequence>MAEEKPIGEVTHYYNKIGVAVIKMTSGTLKVGQNIHIQGHSSDFVQEVSSMQIQHDSIKEAKKGDEFGLKVDQPVREDDKVYLVE</sequence>
<evidence type="ECO:0000259" key="1">
    <source>
        <dbReference type="Pfam" id="PF03144"/>
    </source>
</evidence>
<organism evidence="2 3">
    <name type="scientific">Candidatus Curtissbacteria bacterium RBG_16_39_7</name>
    <dbReference type="NCBI Taxonomy" id="1797707"/>
    <lineage>
        <taxon>Bacteria</taxon>
        <taxon>Candidatus Curtissiibacteriota</taxon>
    </lineage>
</organism>
<proteinExistence type="predicted"/>
<dbReference type="InterPro" id="IPR004161">
    <property type="entry name" value="EFTu-like_2"/>
</dbReference>
<accession>A0A1F5G4W7</accession>
<dbReference type="Pfam" id="PF03144">
    <property type="entry name" value="GTP_EFTU_D2"/>
    <property type="match status" value="1"/>
</dbReference>
<evidence type="ECO:0000313" key="3">
    <source>
        <dbReference type="Proteomes" id="UP000176628"/>
    </source>
</evidence>
<dbReference type="Proteomes" id="UP000176628">
    <property type="component" value="Unassembled WGS sequence"/>
</dbReference>
<dbReference type="Gene3D" id="2.40.30.10">
    <property type="entry name" value="Translation factors"/>
    <property type="match status" value="1"/>
</dbReference>
<dbReference type="GO" id="GO:0005525">
    <property type="term" value="F:GTP binding"/>
    <property type="evidence" value="ECO:0007669"/>
    <property type="project" value="InterPro"/>
</dbReference>
<dbReference type="AlphaFoldDB" id="A0A1F5G4W7"/>